<dbReference type="GO" id="GO:0005975">
    <property type="term" value="P:carbohydrate metabolic process"/>
    <property type="evidence" value="ECO:0007669"/>
    <property type="project" value="InterPro"/>
</dbReference>
<dbReference type="Proteomes" id="UP000295604">
    <property type="component" value="Unassembled WGS sequence"/>
</dbReference>
<dbReference type="InterPro" id="IPR002509">
    <property type="entry name" value="NODB_dom"/>
</dbReference>
<name>A0A4R8T2Q2_9PEZI</name>
<dbReference type="CDD" id="cd10938">
    <property type="entry name" value="CE4_HpPgdA_like"/>
    <property type="match status" value="1"/>
</dbReference>
<evidence type="ECO:0000313" key="2">
    <source>
        <dbReference type="EMBL" id="TEA11002.1"/>
    </source>
</evidence>
<dbReference type="PANTHER" id="PTHR47561:SF1">
    <property type="entry name" value="POLYSACCHARIDE DEACETYLASE FAMILY PROTEIN (AFU_ORTHOLOGUE AFUA_6G05030)"/>
    <property type="match status" value="1"/>
</dbReference>
<comment type="caution">
    <text evidence="2">The sequence shown here is derived from an EMBL/GenBank/DDBJ whole genome shotgun (WGS) entry which is preliminary data.</text>
</comment>
<evidence type="ECO:0000313" key="3">
    <source>
        <dbReference type="Proteomes" id="UP000295604"/>
    </source>
</evidence>
<dbReference type="InterPro" id="IPR037950">
    <property type="entry name" value="PgdA-like"/>
</dbReference>
<gene>
    <name evidence="2" type="primary">pgdA-0</name>
    <name evidence="2" type="ORF">C8034_v008282</name>
</gene>
<dbReference type="EMBL" id="QAPF01000392">
    <property type="protein sequence ID" value="TEA11002.1"/>
    <property type="molecule type" value="Genomic_DNA"/>
</dbReference>
<organism evidence="2 3">
    <name type="scientific">Colletotrichum sidae</name>
    <dbReference type="NCBI Taxonomy" id="1347389"/>
    <lineage>
        <taxon>Eukaryota</taxon>
        <taxon>Fungi</taxon>
        <taxon>Dikarya</taxon>
        <taxon>Ascomycota</taxon>
        <taxon>Pezizomycotina</taxon>
        <taxon>Sordariomycetes</taxon>
        <taxon>Hypocreomycetidae</taxon>
        <taxon>Glomerellales</taxon>
        <taxon>Glomerellaceae</taxon>
        <taxon>Colletotrichum</taxon>
        <taxon>Colletotrichum orbiculare species complex</taxon>
    </lineage>
</organism>
<dbReference type="Gene3D" id="3.20.20.370">
    <property type="entry name" value="Glycoside hydrolase/deacetylase"/>
    <property type="match status" value="1"/>
</dbReference>
<dbReference type="InterPro" id="IPR011330">
    <property type="entry name" value="Glyco_hydro/deAcase_b/a-brl"/>
</dbReference>
<proteinExistence type="predicted"/>
<evidence type="ECO:0000259" key="1">
    <source>
        <dbReference type="PROSITE" id="PS51677"/>
    </source>
</evidence>
<feature type="domain" description="NodB homology" evidence="1">
    <location>
        <begin position="55"/>
        <end position="306"/>
    </location>
</feature>
<dbReference type="PANTHER" id="PTHR47561">
    <property type="entry name" value="POLYSACCHARIDE DEACETYLASE FAMILY PROTEIN (AFU_ORTHOLOGUE AFUA_6G05030)"/>
    <property type="match status" value="1"/>
</dbReference>
<accession>A0A4R8T2Q2</accession>
<reference evidence="2 3" key="1">
    <citation type="submission" date="2018-11" db="EMBL/GenBank/DDBJ databases">
        <title>Genome sequence and assembly of Colletotrichum sidae.</title>
        <authorList>
            <person name="Gan P."/>
            <person name="Shirasu K."/>
        </authorList>
    </citation>
    <scope>NUCLEOTIDE SEQUENCE [LARGE SCALE GENOMIC DNA]</scope>
    <source>
        <strain evidence="2 3">CBS 518.97</strain>
    </source>
</reference>
<sequence length="346" mass="39799">MGKKKVLVCYGVDIDAVAGWLGSYGGEDSTSDISRGRFIILFHRANTTEYRQQKTKTGATPDAGIWAGTIGTRRLLALFDKYNIKASWFIPGHTLETFPEECAAVRDAGHELGLHGYSHENPADMTADQQRDVLDKTWKLLTDFCGGRPPRGSVAPWWETSREGTELLLSYGIEYDHSMSHHDCQAYWLRTGDEWTKIDYTKKAEEWMKPLVRGTPTGLVEIPGSWYIDDLPPMMFIKNSANSHGWVNPRDVEDIWKDHFDYFYREYDEFIFPMTIHPDVSGRPHVLLMHERIIEHINKHEGVEWVTMGEMSDYFKSKNTVPEGALMPASREEVVKKYEEWKKTQA</sequence>
<dbReference type="Pfam" id="PF01522">
    <property type="entry name" value="Polysacc_deac_1"/>
    <property type="match status" value="1"/>
</dbReference>
<keyword evidence="3" id="KW-1185">Reference proteome</keyword>
<dbReference type="PROSITE" id="PS51677">
    <property type="entry name" value="NODB"/>
    <property type="match status" value="1"/>
</dbReference>
<dbReference type="SUPFAM" id="SSF88713">
    <property type="entry name" value="Glycoside hydrolase/deacetylase"/>
    <property type="match status" value="1"/>
</dbReference>
<dbReference type="GO" id="GO:0016810">
    <property type="term" value="F:hydrolase activity, acting on carbon-nitrogen (but not peptide) bonds"/>
    <property type="evidence" value="ECO:0007669"/>
    <property type="project" value="InterPro"/>
</dbReference>
<protein>
    <submittedName>
        <fullName evidence="2">Peptidoglycan deacetylase</fullName>
    </submittedName>
</protein>
<dbReference type="AlphaFoldDB" id="A0A4R8T2Q2"/>